<sequence length="928" mass="104246">MNFSKQQKITYALLADNAYWDSRTHNSSTISDNQHSNWSPIPNDWSVLPKYDVSGSGSNLKINAHLDGFTARVFKNQNSNEVIISFAGTQDTIDWTKGNIPSVLGLSSSHLTQAAILYHKVKQNNPDAQISFTGQSLGGGIASVMGIWFDRPAMAFAPAPFLRAVLNDKGLSLGSWDIYKTALQEAKHQVKELFNQQELTYIEESFMRYHSGLYNDRTHNVSALAIKGEVLEKYLNFLNAWIVKNDNIVTGKTSLDNLKGSIIKHGQTLLTAALLNDDFEHYISIKDDNNANYNTLQLITDKNLYGFSQSSSQQNFLSKLVRSEVGGRDYYYQNGVGMPLPQPTKLLSSFGSDLKNLANSLRPYRGKYSLLAYDSLIVQAIEWYYFHDKKLNGENNFFSIQNNLIQYTTAQSEFNISQNKSLDYTQKWIKTIYPEAKDISFNFEQWNVYLDNAKGKALNDNKSQLLVALGDTTQVDFVAGNKDDLLFGTSSHDILYGMAGNDRIYAGAGDDIISSGLGKDMLFGGIGMDTYRFSHEDLSDGLEKTVVDSDSWGKIVIDQHDWSSTIWQVYSHKDIIWYDRDGHFLKKVTPNNFVMTSNYFSGSIKILAKQNNKQLLNFKLERLNQAPVLQERTDFYAVRMGMTFYIQLPNNMFIDLENDKIKYQLSLSNDDKLPSWLKYNADKHTLEGISEYNGILPLKITATDSYGSSSSTYIQLHMLDKVKHTERWIETGSFYDDNIVAINNHAHIINGLIGDDILSGGTGNDTLNGGIGNDKLYGNLGNDTLNGGIGNDVLVGGLGDDKLIGGLGDDMYLFQKGDGQDRIFDIGGHDTLRIVGDDIGFHNIWLDRQGIDLNITLLNNIYEKTNDLIKIEGWFAMPNQRVENIALSSGHQLSASKVSDLTAKLNTVDIEQMADNQFQQQLQNYWVI</sequence>
<evidence type="ECO:0000256" key="1">
    <source>
        <dbReference type="ARBA" id="ARBA00004613"/>
    </source>
</evidence>
<accession>A0A378QVU1</accession>
<reference evidence="5 6" key="1">
    <citation type="submission" date="2018-06" db="EMBL/GenBank/DDBJ databases">
        <authorList>
            <consortium name="Pathogen Informatics"/>
            <person name="Doyle S."/>
        </authorList>
    </citation>
    <scope>NUCLEOTIDE SEQUENCE [LARGE SCALE GENOMIC DNA]</scope>
    <source>
        <strain evidence="5 6">NCTC12877</strain>
    </source>
</reference>
<dbReference type="RefSeq" id="WP_029103782.1">
    <property type="nucleotide sequence ID" value="NZ_UGQB01000004.1"/>
</dbReference>
<dbReference type="InterPro" id="IPR018511">
    <property type="entry name" value="Hemolysin-typ_Ca-bd_CS"/>
</dbReference>
<dbReference type="InterPro" id="IPR001343">
    <property type="entry name" value="Hemolysn_Ca-bd"/>
</dbReference>
<gene>
    <name evidence="5" type="primary">cya_1</name>
    <name evidence="5" type="ORF">NCTC12877_00111</name>
</gene>
<organism evidence="5 6">
    <name type="scientific">Moraxella caprae</name>
    <dbReference type="NCBI Taxonomy" id="90240"/>
    <lineage>
        <taxon>Bacteria</taxon>
        <taxon>Pseudomonadati</taxon>
        <taxon>Pseudomonadota</taxon>
        <taxon>Gammaproteobacteria</taxon>
        <taxon>Moraxellales</taxon>
        <taxon>Moraxellaceae</taxon>
        <taxon>Moraxella</taxon>
    </lineage>
</organism>
<evidence type="ECO:0000259" key="4">
    <source>
        <dbReference type="SMART" id="SM00736"/>
    </source>
</evidence>
<evidence type="ECO:0000256" key="3">
    <source>
        <dbReference type="ARBA" id="ARBA00022837"/>
    </source>
</evidence>
<dbReference type="Pfam" id="PF00353">
    <property type="entry name" value="HemolysinCabind"/>
    <property type="match status" value="2"/>
</dbReference>
<evidence type="ECO:0000256" key="2">
    <source>
        <dbReference type="ARBA" id="ARBA00022525"/>
    </source>
</evidence>
<dbReference type="Gene3D" id="2.150.10.10">
    <property type="entry name" value="Serralysin-like metalloprotease, C-terminal"/>
    <property type="match status" value="2"/>
</dbReference>
<dbReference type="PRINTS" id="PR00313">
    <property type="entry name" value="CABNDNGRPT"/>
</dbReference>
<dbReference type="OrthoDB" id="2087346at2"/>
<dbReference type="SUPFAM" id="SSF53474">
    <property type="entry name" value="alpha/beta-Hydrolases"/>
    <property type="match status" value="1"/>
</dbReference>
<dbReference type="PANTHER" id="PTHR38340:SF1">
    <property type="entry name" value="S-LAYER PROTEIN"/>
    <property type="match status" value="1"/>
</dbReference>
<proteinExistence type="predicted"/>
<dbReference type="PROSITE" id="PS00330">
    <property type="entry name" value="HEMOLYSIN_CALCIUM"/>
    <property type="match status" value="4"/>
</dbReference>
<feature type="domain" description="Dystroglycan-type cadherin-like" evidence="4">
    <location>
        <begin position="635"/>
        <end position="725"/>
    </location>
</feature>
<name>A0A378QVU1_9GAMM</name>
<dbReference type="InterPro" id="IPR029058">
    <property type="entry name" value="AB_hydrolase_fold"/>
</dbReference>
<dbReference type="Gene3D" id="3.40.50.1820">
    <property type="entry name" value="alpha/beta hydrolase"/>
    <property type="match status" value="1"/>
</dbReference>
<dbReference type="Pfam" id="PF05345">
    <property type="entry name" value="He_PIG"/>
    <property type="match status" value="1"/>
</dbReference>
<dbReference type="GO" id="GO:0016020">
    <property type="term" value="C:membrane"/>
    <property type="evidence" value="ECO:0007669"/>
    <property type="project" value="InterPro"/>
</dbReference>
<dbReference type="InterPro" id="IPR050557">
    <property type="entry name" value="RTX_toxin/Mannuronan_C5-epim"/>
</dbReference>
<dbReference type="GO" id="GO:0005509">
    <property type="term" value="F:calcium ion binding"/>
    <property type="evidence" value="ECO:0007669"/>
    <property type="project" value="InterPro"/>
</dbReference>
<dbReference type="InterPro" id="IPR015919">
    <property type="entry name" value="Cadherin-like_sf"/>
</dbReference>
<dbReference type="SUPFAM" id="SSF51120">
    <property type="entry name" value="beta-Roll"/>
    <property type="match status" value="2"/>
</dbReference>
<dbReference type="PANTHER" id="PTHR38340">
    <property type="entry name" value="S-LAYER PROTEIN"/>
    <property type="match status" value="1"/>
</dbReference>
<evidence type="ECO:0000313" key="5">
    <source>
        <dbReference type="EMBL" id="STZ07156.1"/>
    </source>
</evidence>
<dbReference type="Pfam" id="PF26363">
    <property type="entry name" value="Phospholipase-like"/>
    <property type="match status" value="1"/>
</dbReference>
<keyword evidence="3" id="KW-0106">Calcium</keyword>
<keyword evidence="2" id="KW-0964">Secreted</keyword>
<dbReference type="InterPro" id="IPR006644">
    <property type="entry name" value="Cadg"/>
</dbReference>
<dbReference type="Proteomes" id="UP000254065">
    <property type="component" value="Unassembled WGS sequence"/>
</dbReference>
<protein>
    <submittedName>
        <fullName evidence="5">Cyclolysin</fullName>
    </submittedName>
</protein>
<evidence type="ECO:0000313" key="6">
    <source>
        <dbReference type="Proteomes" id="UP000254065"/>
    </source>
</evidence>
<dbReference type="SMART" id="SM00736">
    <property type="entry name" value="CADG"/>
    <property type="match status" value="1"/>
</dbReference>
<dbReference type="STRING" id="1122244.GCA_000426885_02444"/>
<dbReference type="EMBL" id="UGQB01000004">
    <property type="protein sequence ID" value="STZ07156.1"/>
    <property type="molecule type" value="Genomic_DNA"/>
</dbReference>
<keyword evidence="6" id="KW-1185">Reference proteome</keyword>
<dbReference type="InterPro" id="IPR011049">
    <property type="entry name" value="Serralysin-like_metalloprot_C"/>
</dbReference>
<dbReference type="GO" id="GO:0005576">
    <property type="term" value="C:extracellular region"/>
    <property type="evidence" value="ECO:0007669"/>
    <property type="project" value="UniProtKB-SubCell"/>
</dbReference>
<comment type="subcellular location">
    <subcellularLocation>
        <location evidence="1">Secreted</location>
    </subcellularLocation>
</comment>
<dbReference type="AlphaFoldDB" id="A0A378QVU1"/>
<dbReference type="SUPFAM" id="SSF49313">
    <property type="entry name" value="Cadherin-like"/>
    <property type="match status" value="1"/>
</dbReference>